<dbReference type="EMBL" id="CP073720">
    <property type="protein sequence ID" value="UWP83765.1"/>
    <property type="molecule type" value="Genomic_DNA"/>
</dbReference>
<gene>
    <name evidence="1" type="ORF">Dfulv_05735</name>
</gene>
<protein>
    <recommendedName>
        <fullName evidence="3">GNAT family N-acetyltransferase</fullName>
    </recommendedName>
</protein>
<accession>A0ABY5W344</accession>
<sequence>MKQAVAKSPGITSVDDLTRPDLFESNDEYDAFLVDLDAFRQRPKPPERRKSMAIPKKGSRLISVDGITYRWRIRPKPTWGQGLAETALTYAVELEQDPGSVLVVTTDSLRPDNWFVSSGKAVRPAEVADTIRAALRQGWRPDRPNPVMHMSVTASKELASAETSGT</sequence>
<evidence type="ECO:0008006" key="3">
    <source>
        <dbReference type="Google" id="ProtNLM"/>
    </source>
</evidence>
<evidence type="ECO:0000313" key="1">
    <source>
        <dbReference type="EMBL" id="UWP83765.1"/>
    </source>
</evidence>
<evidence type="ECO:0000313" key="2">
    <source>
        <dbReference type="Proteomes" id="UP001059617"/>
    </source>
</evidence>
<dbReference type="RefSeq" id="WP_259861569.1">
    <property type="nucleotide sequence ID" value="NZ_BAAAST010000010.1"/>
</dbReference>
<reference evidence="1" key="2">
    <citation type="submission" date="2022-09" db="EMBL/GenBank/DDBJ databases">
        <title>Biosynthetic gene clusters of Dactylosporangioum fulvum.</title>
        <authorList>
            <person name="Caradec T."/>
        </authorList>
    </citation>
    <scope>NUCLEOTIDE SEQUENCE</scope>
    <source>
        <strain evidence="1">NRRL B-16292</strain>
    </source>
</reference>
<organism evidence="1 2">
    <name type="scientific">Dactylosporangium fulvum</name>
    <dbReference type="NCBI Taxonomy" id="53359"/>
    <lineage>
        <taxon>Bacteria</taxon>
        <taxon>Bacillati</taxon>
        <taxon>Actinomycetota</taxon>
        <taxon>Actinomycetes</taxon>
        <taxon>Micromonosporales</taxon>
        <taxon>Micromonosporaceae</taxon>
        <taxon>Dactylosporangium</taxon>
    </lineage>
</organism>
<name>A0ABY5W344_9ACTN</name>
<reference evidence="1" key="1">
    <citation type="submission" date="2021-04" db="EMBL/GenBank/DDBJ databases">
        <authorList>
            <person name="Hartkoorn R.C."/>
            <person name="Beaudoing E."/>
            <person name="Hot D."/>
        </authorList>
    </citation>
    <scope>NUCLEOTIDE SEQUENCE</scope>
    <source>
        <strain evidence="1">NRRL B-16292</strain>
    </source>
</reference>
<keyword evidence="2" id="KW-1185">Reference proteome</keyword>
<dbReference type="Proteomes" id="UP001059617">
    <property type="component" value="Chromosome"/>
</dbReference>
<proteinExistence type="predicted"/>